<dbReference type="GO" id="GO:0003677">
    <property type="term" value="F:DNA binding"/>
    <property type="evidence" value="ECO:0007669"/>
    <property type="project" value="UniProtKB-KW"/>
</dbReference>
<dbReference type="PROSITE" id="PS50931">
    <property type="entry name" value="HTH_LYSR"/>
    <property type="match status" value="1"/>
</dbReference>
<dbReference type="Pfam" id="PF00126">
    <property type="entry name" value="HTH_1"/>
    <property type="match status" value="1"/>
</dbReference>
<dbReference type="PANTHER" id="PTHR30346:SF0">
    <property type="entry name" value="HCA OPERON TRANSCRIPTIONAL ACTIVATOR HCAR"/>
    <property type="match status" value="1"/>
</dbReference>
<dbReference type="GO" id="GO:0003700">
    <property type="term" value="F:DNA-binding transcription factor activity"/>
    <property type="evidence" value="ECO:0007669"/>
    <property type="project" value="InterPro"/>
</dbReference>
<comment type="similarity">
    <text evidence="1">Belongs to the LysR transcriptional regulatory family.</text>
</comment>
<evidence type="ECO:0000256" key="4">
    <source>
        <dbReference type="ARBA" id="ARBA00023163"/>
    </source>
</evidence>
<evidence type="ECO:0000259" key="6">
    <source>
        <dbReference type="PROSITE" id="PS50931"/>
    </source>
</evidence>
<reference evidence="7 8" key="1">
    <citation type="submission" date="2016-09" db="EMBL/GenBank/DDBJ databases">
        <title>Complete genome sequence of microbes from the polar regions.</title>
        <authorList>
            <person name="Liao L."/>
            <person name="Chen B."/>
        </authorList>
    </citation>
    <scope>NUCLEOTIDE SEQUENCE [LARGE SCALE GENOMIC DNA]</scope>
    <source>
        <strain evidence="7 8">ZS314</strain>
    </source>
</reference>
<dbReference type="EMBL" id="CP017146">
    <property type="protein sequence ID" value="QHO71127.1"/>
    <property type="molecule type" value="Genomic_DNA"/>
</dbReference>
<feature type="domain" description="HTH lysR-type" evidence="6">
    <location>
        <begin position="1"/>
        <end position="58"/>
    </location>
</feature>
<evidence type="ECO:0000256" key="3">
    <source>
        <dbReference type="ARBA" id="ARBA00023125"/>
    </source>
</evidence>
<feature type="region of interest" description="Disordered" evidence="5">
    <location>
        <begin position="71"/>
        <end position="120"/>
    </location>
</feature>
<name>A0A7L5AL82_9MICO</name>
<accession>A0A7L5AL82</accession>
<evidence type="ECO:0000256" key="1">
    <source>
        <dbReference type="ARBA" id="ARBA00009437"/>
    </source>
</evidence>
<protein>
    <recommendedName>
        <fullName evidence="6">HTH lysR-type domain-containing protein</fullName>
    </recommendedName>
</protein>
<proteinExistence type="inferred from homology"/>
<dbReference type="KEGG" id="mant:BHD05_10400"/>
<keyword evidence="2" id="KW-0805">Transcription regulation</keyword>
<evidence type="ECO:0000313" key="8">
    <source>
        <dbReference type="Proteomes" id="UP000464507"/>
    </source>
</evidence>
<gene>
    <name evidence="7" type="ORF">BHD05_10400</name>
</gene>
<dbReference type="InterPro" id="IPR036388">
    <property type="entry name" value="WH-like_DNA-bd_sf"/>
</dbReference>
<evidence type="ECO:0000256" key="5">
    <source>
        <dbReference type="SAM" id="MobiDB-lite"/>
    </source>
</evidence>
<sequence length="120" mass="12524">MDISLLRHFVQVVDTLDFERAAAALAIPRSSLNASIRQLEAEVGTPLFIRVDGSVTLTPAGEAIVDDARAELANPTPKLPGSVRKASKPSAGGKAKASKGKGRAPAVKGQSAPGKRRQSR</sequence>
<dbReference type="Gene3D" id="1.10.10.10">
    <property type="entry name" value="Winged helix-like DNA-binding domain superfamily/Winged helix DNA-binding domain"/>
    <property type="match status" value="1"/>
</dbReference>
<dbReference type="PANTHER" id="PTHR30346">
    <property type="entry name" value="TRANSCRIPTIONAL DUAL REGULATOR HCAR-RELATED"/>
    <property type="match status" value="1"/>
</dbReference>
<organism evidence="7 8">
    <name type="scientific">Marisediminicola antarctica</name>
    <dbReference type="NCBI Taxonomy" id="674079"/>
    <lineage>
        <taxon>Bacteria</taxon>
        <taxon>Bacillati</taxon>
        <taxon>Actinomycetota</taxon>
        <taxon>Actinomycetes</taxon>
        <taxon>Micrococcales</taxon>
        <taxon>Microbacteriaceae</taxon>
        <taxon>Marisediminicola</taxon>
    </lineage>
</organism>
<dbReference type="GO" id="GO:0032993">
    <property type="term" value="C:protein-DNA complex"/>
    <property type="evidence" value="ECO:0007669"/>
    <property type="project" value="TreeGrafter"/>
</dbReference>
<evidence type="ECO:0000313" key="7">
    <source>
        <dbReference type="EMBL" id="QHO71127.1"/>
    </source>
</evidence>
<dbReference type="Proteomes" id="UP000464507">
    <property type="component" value="Chromosome"/>
</dbReference>
<dbReference type="InterPro" id="IPR000847">
    <property type="entry name" value="LysR_HTH_N"/>
</dbReference>
<dbReference type="InterPro" id="IPR036390">
    <property type="entry name" value="WH_DNA-bd_sf"/>
</dbReference>
<keyword evidence="3" id="KW-0238">DNA-binding</keyword>
<keyword evidence="4" id="KW-0804">Transcription</keyword>
<keyword evidence="8" id="KW-1185">Reference proteome</keyword>
<dbReference type="AlphaFoldDB" id="A0A7L5AL82"/>
<dbReference type="OrthoDB" id="3636008at2"/>
<evidence type="ECO:0000256" key="2">
    <source>
        <dbReference type="ARBA" id="ARBA00023015"/>
    </source>
</evidence>
<dbReference type="SUPFAM" id="SSF46785">
    <property type="entry name" value="Winged helix' DNA-binding domain"/>
    <property type="match status" value="1"/>
</dbReference>